<evidence type="ECO:0000256" key="3">
    <source>
        <dbReference type="ARBA" id="ARBA00022692"/>
    </source>
</evidence>
<name>A0A3S4BAN1_9PEZI</name>
<reference evidence="9 10" key="1">
    <citation type="submission" date="2018-04" db="EMBL/GenBank/DDBJ databases">
        <authorList>
            <person name="Huttner S."/>
            <person name="Dainat J."/>
        </authorList>
    </citation>
    <scope>NUCLEOTIDE SEQUENCE [LARGE SCALE GENOMIC DNA]</scope>
</reference>
<organism evidence="9 10">
    <name type="scientific">Thermothielavioides terrestris</name>
    <dbReference type="NCBI Taxonomy" id="2587410"/>
    <lineage>
        <taxon>Eukaryota</taxon>
        <taxon>Fungi</taxon>
        <taxon>Dikarya</taxon>
        <taxon>Ascomycota</taxon>
        <taxon>Pezizomycotina</taxon>
        <taxon>Sordariomycetes</taxon>
        <taxon>Sordariomycetidae</taxon>
        <taxon>Sordariales</taxon>
        <taxon>Chaetomiaceae</taxon>
        <taxon>Thermothielavioides</taxon>
    </lineage>
</organism>
<accession>A0A3S4BAN1</accession>
<feature type="transmembrane region" description="Helical" evidence="7">
    <location>
        <begin position="148"/>
        <end position="173"/>
    </location>
</feature>
<keyword evidence="4 7" id="KW-1133">Transmembrane helix</keyword>
<feature type="transmembrane region" description="Helical" evidence="7">
    <location>
        <begin position="61"/>
        <end position="79"/>
    </location>
</feature>
<feature type="transmembrane region" description="Helical" evidence="7">
    <location>
        <begin position="292"/>
        <end position="315"/>
    </location>
</feature>
<evidence type="ECO:0000256" key="4">
    <source>
        <dbReference type="ARBA" id="ARBA00022989"/>
    </source>
</evidence>
<feature type="transmembrane region" description="Helical" evidence="7">
    <location>
        <begin position="23"/>
        <end position="49"/>
    </location>
</feature>
<dbReference type="AlphaFoldDB" id="A0A3S4BAN1"/>
<dbReference type="CDD" id="cd17502">
    <property type="entry name" value="MFS_Azr1_MDR_like"/>
    <property type="match status" value="1"/>
</dbReference>
<evidence type="ECO:0000256" key="7">
    <source>
        <dbReference type="SAM" id="Phobius"/>
    </source>
</evidence>
<evidence type="ECO:0000313" key="9">
    <source>
        <dbReference type="EMBL" id="SPQ26468.1"/>
    </source>
</evidence>
<dbReference type="InterPro" id="IPR011701">
    <property type="entry name" value="MFS"/>
</dbReference>
<evidence type="ECO:0000259" key="8">
    <source>
        <dbReference type="PROSITE" id="PS50850"/>
    </source>
</evidence>
<sequence>MSSDSSRPWTTVKPDGALHGPRLWLVVGGMMLGVYLVGLDMNMLATIIPPLTDYFGTIKDVSWYGAAYTLAVCVFIPPVGRIFTLFSTKHVYLAALAIFEVGSIVCAASTSSPVFIVGRAITGVGSAGMLSGALLTIFAACAPSIRPVVTACAMSMISVGSITGPLIAAALASRVSWRWCFWIFLPLGGAITAATLPIAIPEQTTKPPPAEACRGLHRKLDPVGAVLFAGLATMLLLSLTWGGERFAWSSPTVVGLLCGAAGLLGVLALWIARRGADALIPPASLRRRSVAVGSVVMFLQGGATQVVPYFLPFWFQAVRGDSPVTSAVHMLPSLVSNIVGLIAFGALVRPSRYIPPWAITGSALASIGSGLLSSFTPETTTGQWIGYQIVTNLGRGLAFQVPVVSVQEDLPAEETATGLAVVNLFMNLGSAVAASVAQSVFHGCLPGLLRRHAPGVDPAAVLGAGATSVRGLVPPAQLPGLLVAYNEGLTLMFTMMMSTFGRQRTPVWGWSLLAFQSCWMAARATVAEFDLIFPRNETYAPAPLLPVVLAMEPPDLIAAFDPSYSYVIYDSAGSPVTLSYSGVLNHNEFRGNDTFFLPEYVTGLNNTEGTWKLVLTLKTRTCEARSGPGPNNVTVTHVNQPMSIFFTTKKGAPQVLDALQGDCANVKGLAYNVTKTLQVLEEKNTDCAVVAPDPSLKPDPCNNAKLNDTAASSISAAIASANCAESHPVLSCPPAQTAPPTQTAQPASPSATAPPSSTPSDNAAASALPSRAVGAAGLAAATWFMYSLL</sequence>
<dbReference type="Proteomes" id="UP000289323">
    <property type="component" value="Unassembled WGS sequence"/>
</dbReference>
<dbReference type="SUPFAM" id="SSF103473">
    <property type="entry name" value="MFS general substrate transporter"/>
    <property type="match status" value="1"/>
</dbReference>
<dbReference type="Gene3D" id="1.20.1250.20">
    <property type="entry name" value="MFS general substrate transporter like domains"/>
    <property type="match status" value="2"/>
</dbReference>
<evidence type="ECO:0000256" key="5">
    <source>
        <dbReference type="ARBA" id="ARBA00023136"/>
    </source>
</evidence>
<evidence type="ECO:0000256" key="6">
    <source>
        <dbReference type="SAM" id="MobiDB-lite"/>
    </source>
</evidence>
<feature type="transmembrane region" description="Helical" evidence="7">
    <location>
        <begin position="91"/>
        <end position="110"/>
    </location>
</feature>
<dbReference type="Pfam" id="PF23584">
    <property type="entry name" value="DUF7136"/>
    <property type="match status" value="1"/>
</dbReference>
<evidence type="ECO:0000313" key="10">
    <source>
        <dbReference type="Proteomes" id="UP000289323"/>
    </source>
</evidence>
<feature type="transmembrane region" description="Helical" evidence="7">
    <location>
        <begin position="116"/>
        <end position="141"/>
    </location>
</feature>
<dbReference type="Pfam" id="PF07690">
    <property type="entry name" value="MFS_1"/>
    <property type="match status" value="1"/>
</dbReference>
<protein>
    <submittedName>
        <fullName evidence="9">9cb6cbfc-9fd5-4ec9-ab9e-350554d2efc0</fullName>
    </submittedName>
</protein>
<dbReference type="PANTHER" id="PTHR23501">
    <property type="entry name" value="MAJOR FACILITATOR SUPERFAMILY"/>
    <property type="match status" value="1"/>
</dbReference>
<dbReference type="InterPro" id="IPR055560">
    <property type="entry name" value="DUF7136"/>
</dbReference>
<feature type="transmembrane region" description="Helical" evidence="7">
    <location>
        <begin position="327"/>
        <end position="348"/>
    </location>
</feature>
<evidence type="ECO:0000256" key="1">
    <source>
        <dbReference type="ARBA" id="ARBA00004141"/>
    </source>
</evidence>
<dbReference type="PROSITE" id="PS50850">
    <property type="entry name" value="MFS"/>
    <property type="match status" value="1"/>
</dbReference>
<feature type="transmembrane region" description="Helical" evidence="7">
    <location>
        <begin position="179"/>
        <end position="200"/>
    </location>
</feature>
<comment type="subcellular location">
    <subcellularLocation>
        <location evidence="1">Membrane</location>
        <topology evidence="1">Multi-pass membrane protein</topology>
    </subcellularLocation>
</comment>
<feature type="transmembrane region" description="Helical" evidence="7">
    <location>
        <begin position="253"/>
        <end position="272"/>
    </location>
</feature>
<feature type="region of interest" description="Disordered" evidence="6">
    <location>
        <begin position="733"/>
        <end position="765"/>
    </location>
</feature>
<comment type="similarity">
    <text evidence="2">Belongs to the major facilitator superfamily. TCR/Tet family.</text>
</comment>
<dbReference type="GO" id="GO:0022857">
    <property type="term" value="F:transmembrane transporter activity"/>
    <property type="evidence" value="ECO:0007669"/>
    <property type="project" value="InterPro"/>
</dbReference>
<feature type="transmembrane region" description="Helical" evidence="7">
    <location>
        <begin position="220"/>
        <end position="241"/>
    </location>
</feature>
<dbReference type="GO" id="GO:0005886">
    <property type="term" value="C:plasma membrane"/>
    <property type="evidence" value="ECO:0007669"/>
    <property type="project" value="TreeGrafter"/>
</dbReference>
<feature type="domain" description="Major facilitator superfamily (MFS) profile" evidence="8">
    <location>
        <begin position="26"/>
        <end position="502"/>
    </location>
</feature>
<dbReference type="PANTHER" id="PTHR23501:SF193">
    <property type="entry name" value="MULTIDRUG TRANSPORTER, PUTATIVE (AFU_ORTHOLOGUE AFUA_8G00940)-RELATED"/>
    <property type="match status" value="1"/>
</dbReference>
<dbReference type="InterPro" id="IPR020846">
    <property type="entry name" value="MFS_dom"/>
</dbReference>
<keyword evidence="3 7" id="KW-0812">Transmembrane</keyword>
<evidence type="ECO:0000256" key="2">
    <source>
        <dbReference type="ARBA" id="ARBA00007520"/>
    </source>
</evidence>
<dbReference type="EMBL" id="OUUZ01000018">
    <property type="protein sequence ID" value="SPQ26468.1"/>
    <property type="molecule type" value="Genomic_DNA"/>
</dbReference>
<gene>
    <name evidence="9" type="ORF">TT172_LOCUS8887</name>
</gene>
<proteinExistence type="inferred from homology"/>
<keyword evidence="5 7" id="KW-0472">Membrane</keyword>
<dbReference type="InterPro" id="IPR036259">
    <property type="entry name" value="MFS_trans_sf"/>
</dbReference>